<dbReference type="GeneTree" id="ENSGT00910000147154"/>
<evidence type="ECO:0000313" key="2">
    <source>
        <dbReference type="Ensembl" id="ENSNLEP00000029780.1"/>
    </source>
</evidence>
<sequence>ICFRECVPPTMGQSFSPSLAQLEFTGELKKKRKLSISQESWAGKGREIAAPPSLAWGQALHQVLPSCYLPDLPILWHVVPPPTSQGDRSPCHHFIWAGRALRGGQSPRFTDEEAEARGGEQPSRPPSWTRET</sequence>
<name>A0A2I3GEN7_NOMLE</name>
<dbReference type="OMA" id="CFRECVP"/>
<reference evidence="2" key="2">
    <citation type="submission" date="2025-08" db="UniProtKB">
        <authorList>
            <consortium name="Ensembl"/>
        </authorList>
    </citation>
    <scope>IDENTIFICATION</scope>
</reference>
<organism evidence="2 3">
    <name type="scientific">Nomascus leucogenys</name>
    <name type="common">Northern white-cheeked gibbon</name>
    <name type="synonym">Hylobates leucogenys</name>
    <dbReference type="NCBI Taxonomy" id="61853"/>
    <lineage>
        <taxon>Eukaryota</taxon>
        <taxon>Metazoa</taxon>
        <taxon>Chordata</taxon>
        <taxon>Craniata</taxon>
        <taxon>Vertebrata</taxon>
        <taxon>Euteleostomi</taxon>
        <taxon>Mammalia</taxon>
        <taxon>Eutheria</taxon>
        <taxon>Euarchontoglires</taxon>
        <taxon>Primates</taxon>
        <taxon>Haplorrhini</taxon>
        <taxon>Catarrhini</taxon>
        <taxon>Hylobatidae</taxon>
        <taxon>Nomascus</taxon>
    </lineage>
</organism>
<feature type="compositionally biased region" description="Basic and acidic residues" evidence="1">
    <location>
        <begin position="109"/>
        <end position="118"/>
    </location>
</feature>
<evidence type="ECO:0000256" key="1">
    <source>
        <dbReference type="SAM" id="MobiDB-lite"/>
    </source>
</evidence>
<keyword evidence="3" id="KW-1185">Reference proteome</keyword>
<dbReference type="EMBL" id="ADFV01024610">
    <property type="status" value="NOT_ANNOTATED_CDS"/>
    <property type="molecule type" value="Genomic_DNA"/>
</dbReference>
<dbReference type="Proteomes" id="UP000001073">
    <property type="component" value="Chromosome 7b"/>
</dbReference>
<dbReference type="Ensembl" id="ENSNLET00000058803.1">
    <property type="protein sequence ID" value="ENSNLEP00000029780.1"/>
    <property type="gene ID" value="ENSNLEG00000032049.1"/>
</dbReference>
<dbReference type="InParanoid" id="A0A2I3GEN7"/>
<reference evidence="2" key="3">
    <citation type="submission" date="2025-09" db="UniProtKB">
        <authorList>
            <consortium name="Ensembl"/>
        </authorList>
    </citation>
    <scope>IDENTIFICATION</scope>
</reference>
<accession>A0A2I3GEN7</accession>
<proteinExistence type="predicted"/>
<feature type="region of interest" description="Disordered" evidence="1">
    <location>
        <begin position="103"/>
        <end position="132"/>
    </location>
</feature>
<evidence type="ECO:0000313" key="3">
    <source>
        <dbReference type="Proteomes" id="UP000001073"/>
    </source>
</evidence>
<protein>
    <submittedName>
        <fullName evidence="2">Uncharacterized protein</fullName>
    </submittedName>
</protein>
<dbReference type="AlphaFoldDB" id="A0A2I3GEN7"/>
<reference evidence="2 3" key="1">
    <citation type="submission" date="2012-10" db="EMBL/GenBank/DDBJ databases">
        <authorList>
            <consortium name="Gibbon Genome Sequencing Consortium"/>
        </authorList>
    </citation>
    <scope>NUCLEOTIDE SEQUENCE [LARGE SCALE GENOMIC DNA]</scope>
</reference>